<dbReference type="EMBL" id="CP000698">
    <property type="protein sequence ID" value="ABQ27193.1"/>
    <property type="molecule type" value="Genomic_DNA"/>
</dbReference>
<dbReference type="AlphaFoldDB" id="A5G5X5"/>
<keyword evidence="2" id="KW-1185">Reference proteome</keyword>
<reference evidence="1 2" key="1">
    <citation type="submission" date="2007-05" db="EMBL/GenBank/DDBJ databases">
        <title>Complete sequence of Geobacter uraniireducens Rf4.</title>
        <authorList>
            <consortium name="US DOE Joint Genome Institute"/>
            <person name="Copeland A."/>
            <person name="Lucas S."/>
            <person name="Lapidus A."/>
            <person name="Barry K."/>
            <person name="Detter J.C."/>
            <person name="Glavina del Rio T."/>
            <person name="Hammon N."/>
            <person name="Israni S."/>
            <person name="Dalin E."/>
            <person name="Tice H."/>
            <person name="Pitluck S."/>
            <person name="Chertkov O."/>
            <person name="Brettin T."/>
            <person name="Bruce D."/>
            <person name="Han C."/>
            <person name="Schmutz J."/>
            <person name="Larimer F."/>
            <person name="Land M."/>
            <person name="Hauser L."/>
            <person name="Kyrpides N."/>
            <person name="Mikhailova N."/>
            <person name="Shelobolina E."/>
            <person name="Aklujkar M."/>
            <person name="Lovley D."/>
            <person name="Richardson P."/>
        </authorList>
    </citation>
    <scope>NUCLEOTIDE SEQUENCE [LARGE SCALE GENOMIC DNA]</scope>
    <source>
        <strain evidence="2">ATCC BAA-1134 / JCM 13001 / Rf4</strain>
    </source>
</reference>
<dbReference type="HOGENOM" id="CLU_873640_0_0_7"/>
<evidence type="ECO:0000313" key="2">
    <source>
        <dbReference type="Proteomes" id="UP000006695"/>
    </source>
</evidence>
<sequence length="318" mass="35711">MNKLIPLVVLLTIGVLVVTSKCNHAQNLTEADKANRADLELLSMDKPILFYGRVVDHLNTPVEGIDVIVHVRSSNGIAEFGIKTDSGGRFEVSNIKGNSILIVDIKNRGYEYDKSVDTAETSFENDGSFVAKKDSPVTYTVRKKEPPTLVLNEEFSIVFTKNIPYYEIDLVKLDGREKGYLENYESKNLHIDLRAKAVYSEADSSYTITVEEQDANSGIIALDEMLYVPPASGYQKTFQITVPINTKVKKYLYIKGRAGQIYSRLDTTFKATKEKAVMVVKGWTNPNGERNVDYDGELYGQYLDKKNAETETFSTIKK</sequence>
<evidence type="ECO:0000313" key="1">
    <source>
        <dbReference type="EMBL" id="ABQ27193.1"/>
    </source>
</evidence>
<name>A5G5X5_GEOUR</name>
<dbReference type="Proteomes" id="UP000006695">
    <property type="component" value="Chromosome"/>
</dbReference>
<gene>
    <name evidence="1" type="ordered locus">Gura_3021</name>
</gene>
<dbReference type="RefSeq" id="WP_011939862.1">
    <property type="nucleotide sequence ID" value="NC_009483.1"/>
</dbReference>
<proteinExistence type="predicted"/>
<organism evidence="1 2">
    <name type="scientific">Geotalea uraniireducens (strain Rf4)</name>
    <name type="common">Geobacter uraniireducens</name>
    <dbReference type="NCBI Taxonomy" id="351605"/>
    <lineage>
        <taxon>Bacteria</taxon>
        <taxon>Pseudomonadati</taxon>
        <taxon>Thermodesulfobacteriota</taxon>
        <taxon>Desulfuromonadia</taxon>
        <taxon>Geobacterales</taxon>
        <taxon>Geobacteraceae</taxon>
        <taxon>Geotalea</taxon>
    </lineage>
</organism>
<dbReference type="KEGG" id="gur:Gura_3021"/>
<evidence type="ECO:0008006" key="3">
    <source>
        <dbReference type="Google" id="ProtNLM"/>
    </source>
</evidence>
<protein>
    <recommendedName>
        <fullName evidence="3">Carboxypeptidase regulatory-like domain-containing protein</fullName>
    </recommendedName>
</protein>
<dbReference type="OrthoDB" id="9681471at2"/>
<accession>A5G5X5</accession>